<comment type="catalytic activity">
    <reaction evidence="9">
        <text>N(6),N(6)-dimethyl-L-lysyl-[citrate synthase] + S-adenosyl-L-methionine = N(6),N(6),N(6)-trimethyl-L-lysyl-[citrate synthase] + S-adenosyl-L-homocysteine + H(+)</text>
        <dbReference type="Rhea" id="RHEA:55552"/>
        <dbReference type="Rhea" id="RHEA-COMP:14214"/>
        <dbReference type="Rhea" id="RHEA-COMP:14215"/>
        <dbReference type="ChEBI" id="CHEBI:15378"/>
        <dbReference type="ChEBI" id="CHEBI:57856"/>
        <dbReference type="ChEBI" id="CHEBI:59789"/>
        <dbReference type="ChEBI" id="CHEBI:61961"/>
        <dbReference type="ChEBI" id="CHEBI:61976"/>
    </reaction>
</comment>
<dbReference type="CDD" id="cd02440">
    <property type="entry name" value="AdoMet_MTases"/>
    <property type="match status" value="1"/>
</dbReference>
<dbReference type="Gene3D" id="3.40.50.150">
    <property type="entry name" value="Vaccinia Virus protein VP39"/>
    <property type="match status" value="1"/>
</dbReference>
<dbReference type="GeneTree" id="ENSGT00510000049875"/>
<comment type="subcellular location">
    <subcellularLocation>
        <location evidence="1">Mitochondrion</location>
    </subcellularLocation>
</comment>
<evidence type="ECO:0000256" key="4">
    <source>
        <dbReference type="ARBA" id="ARBA00022679"/>
    </source>
</evidence>
<feature type="domain" description="Methyltransferase" evidence="14">
    <location>
        <begin position="86"/>
        <end position="200"/>
    </location>
</feature>
<keyword evidence="6" id="KW-0809">Transit peptide</keyword>
<reference evidence="15" key="1">
    <citation type="submission" date="2021-06" db="EMBL/GenBank/DDBJ databases">
        <authorList>
            <consortium name="Wellcome Sanger Institute Data Sharing"/>
        </authorList>
    </citation>
    <scope>NUCLEOTIDE SEQUENCE [LARGE SCALE GENOMIC DNA]</scope>
</reference>
<comment type="similarity">
    <text evidence="2">Belongs to the methyltransferase superfamily.</text>
</comment>
<evidence type="ECO:0000256" key="13">
    <source>
        <dbReference type="ARBA" id="ARBA00083084"/>
    </source>
</evidence>
<proteinExistence type="inferred from homology"/>
<evidence type="ECO:0000313" key="15">
    <source>
        <dbReference type="Ensembl" id="ENSECRP00000015198.1"/>
    </source>
</evidence>
<dbReference type="GO" id="GO:0008168">
    <property type="term" value="F:methyltransferase activity"/>
    <property type="evidence" value="ECO:0007669"/>
    <property type="project" value="UniProtKB-KW"/>
</dbReference>
<dbReference type="PANTHER" id="PTHR12176">
    <property type="entry name" value="SAM-DEPENDENT METHYLTRANSFERASE SUPERFAMILY PROTEIN"/>
    <property type="match status" value="1"/>
</dbReference>
<evidence type="ECO:0000256" key="12">
    <source>
        <dbReference type="ARBA" id="ARBA00068729"/>
    </source>
</evidence>
<sequence length="244" mass="27239">MSVARVCRLFCGFKGTSVTSRLCSSLSSDLLHSMHKKELWDNFYVQKQRDTIQNFDWFFNYRALSGLLHQCLHSSLQSDSSSDVFRILDLGCGISDVGLGLFQDLPEPVQVTCADISPVAISMMQQLVSTCSPMPKNSSSELRFVEMDCTRLDSFHSGLFNLILDKGTTDIFLRSAAGKPMAIQMLMEALRVLHPSGSFLQFSDEDPDARIPWLESSGVGRVKVNVQELTVQGASYYVYVINVK</sequence>
<keyword evidence="7" id="KW-0496">Mitochondrion</keyword>
<dbReference type="AlphaFoldDB" id="A0A8C4X9T2"/>
<dbReference type="GO" id="GO:0032259">
    <property type="term" value="P:methylation"/>
    <property type="evidence" value="ECO:0007669"/>
    <property type="project" value="UniProtKB-KW"/>
</dbReference>
<evidence type="ECO:0000259" key="14">
    <source>
        <dbReference type="Pfam" id="PF13847"/>
    </source>
</evidence>
<dbReference type="Ensembl" id="ENSECRT00000015467.1">
    <property type="protein sequence ID" value="ENSECRP00000015198.1"/>
    <property type="gene ID" value="ENSECRG00000010141.1"/>
</dbReference>
<evidence type="ECO:0000256" key="9">
    <source>
        <dbReference type="ARBA" id="ARBA00052621"/>
    </source>
</evidence>
<evidence type="ECO:0000256" key="6">
    <source>
        <dbReference type="ARBA" id="ARBA00022946"/>
    </source>
</evidence>
<evidence type="ECO:0000313" key="16">
    <source>
        <dbReference type="Proteomes" id="UP000694620"/>
    </source>
</evidence>
<evidence type="ECO:0000256" key="1">
    <source>
        <dbReference type="ARBA" id="ARBA00004173"/>
    </source>
</evidence>
<keyword evidence="16" id="KW-1185">Reference proteome</keyword>
<dbReference type="Pfam" id="PF13847">
    <property type="entry name" value="Methyltransf_31"/>
    <property type="match status" value="1"/>
</dbReference>
<organism evidence="15 16">
    <name type="scientific">Erpetoichthys calabaricus</name>
    <name type="common">Rope fish</name>
    <name type="synonym">Calamoichthys calabaricus</name>
    <dbReference type="NCBI Taxonomy" id="27687"/>
    <lineage>
        <taxon>Eukaryota</taxon>
        <taxon>Metazoa</taxon>
        <taxon>Chordata</taxon>
        <taxon>Craniata</taxon>
        <taxon>Vertebrata</taxon>
        <taxon>Euteleostomi</taxon>
        <taxon>Actinopterygii</taxon>
        <taxon>Polypteriformes</taxon>
        <taxon>Polypteridae</taxon>
        <taxon>Erpetoichthys</taxon>
    </lineage>
</organism>
<keyword evidence="3" id="KW-0489">Methyltransferase</keyword>
<keyword evidence="4" id="KW-0808">Transferase</keyword>
<evidence type="ECO:0000256" key="7">
    <source>
        <dbReference type="ARBA" id="ARBA00023128"/>
    </source>
</evidence>
<name>A0A8C4X9T2_ERPCA</name>
<dbReference type="InterPro" id="IPR025714">
    <property type="entry name" value="Methyltranfer_dom"/>
</dbReference>
<dbReference type="InterPro" id="IPR051419">
    <property type="entry name" value="Lys/N-term_MeTrsfase_sf"/>
</dbReference>
<comment type="catalytic activity">
    <reaction evidence="8">
        <text>L-lysyl-[citrate synthase] + S-adenosyl-L-methionine = N(6)-methyl-L-lysyl-[citrate synthase] + S-adenosyl-L-homocysteine + H(+)</text>
        <dbReference type="Rhea" id="RHEA:55544"/>
        <dbReference type="Rhea" id="RHEA-COMP:14212"/>
        <dbReference type="Rhea" id="RHEA-COMP:14213"/>
        <dbReference type="ChEBI" id="CHEBI:15378"/>
        <dbReference type="ChEBI" id="CHEBI:29969"/>
        <dbReference type="ChEBI" id="CHEBI:57856"/>
        <dbReference type="ChEBI" id="CHEBI:59789"/>
        <dbReference type="ChEBI" id="CHEBI:61929"/>
    </reaction>
</comment>
<evidence type="ECO:0000256" key="11">
    <source>
        <dbReference type="ARBA" id="ARBA00058794"/>
    </source>
</evidence>
<comment type="catalytic activity">
    <reaction evidence="10">
        <text>N(6)-methyl-L-lysyl-[citrate synthase] + S-adenosyl-L-methionine = N(6),N(6)-dimethyl-L-lysyl-[citrate synthase] + S-adenosyl-L-homocysteine + H(+)</text>
        <dbReference type="Rhea" id="RHEA:55548"/>
        <dbReference type="Rhea" id="RHEA-COMP:14213"/>
        <dbReference type="Rhea" id="RHEA-COMP:14214"/>
        <dbReference type="ChEBI" id="CHEBI:15378"/>
        <dbReference type="ChEBI" id="CHEBI:57856"/>
        <dbReference type="ChEBI" id="CHEBI:59789"/>
        <dbReference type="ChEBI" id="CHEBI:61929"/>
        <dbReference type="ChEBI" id="CHEBI:61976"/>
    </reaction>
</comment>
<dbReference type="FunFam" id="3.40.50.150:FF:000200">
    <property type="entry name" value="Citrate synthase lysine methyltransferase"/>
    <property type="match status" value="1"/>
</dbReference>
<reference evidence="15" key="3">
    <citation type="submission" date="2025-09" db="UniProtKB">
        <authorList>
            <consortium name="Ensembl"/>
        </authorList>
    </citation>
    <scope>IDENTIFICATION</scope>
</reference>
<evidence type="ECO:0000256" key="5">
    <source>
        <dbReference type="ARBA" id="ARBA00022691"/>
    </source>
</evidence>
<dbReference type="SUPFAM" id="SSF53335">
    <property type="entry name" value="S-adenosyl-L-methionine-dependent methyltransferases"/>
    <property type="match status" value="1"/>
</dbReference>
<keyword evidence="5" id="KW-0949">S-adenosyl-L-methionine</keyword>
<dbReference type="InterPro" id="IPR029063">
    <property type="entry name" value="SAM-dependent_MTases_sf"/>
</dbReference>
<evidence type="ECO:0000256" key="3">
    <source>
        <dbReference type="ARBA" id="ARBA00022603"/>
    </source>
</evidence>
<accession>A0A8C4X9T2</accession>
<reference evidence="15" key="2">
    <citation type="submission" date="2025-08" db="UniProtKB">
        <authorList>
            <consortium name="Ensembl"/>
        </authorList>
    </citation>
    <scope>IDENTIFICATION</scope>
</reference>
<comment type="function">
    <text evidence="11">Protein-lysine methyltransferase that selectively trimethylates citrate synthase (CS) in mitochondria. Seems to conduct trimethylation in a highly distributive manner rather than in a processive manner, and thus introduces a single methyl group per binding event.</text>
</comment>
<dbReference type="Proteomes" id="UP000694620">
    <property type="component" value="Chromosome 1"/>
</dbReference>
<evidence type="ECO:0000256" key="10">
    <source>
        <dbReference type="ARBA" id="ARBA00052681"/>
    </source>
</evidence>
<protein>
    <recommendedName>
        <fullName evidence="12">Citrate synthase-lysine N-methyltransferase CSKMT, mitochondrial</fullName>
    </recommendedName>
    <alternativeName>
        <fullName evidence="13">Methyltransferase-like protein 12, mitochondrial</fullName>
    </alternativeName>
</protein>
<evidence type="ECO:0000256" key="2">
    <source>
        <dbReference type="ARBA" id="ARBA00008361"/>
    </source>
</evidence>
<dbReference type="PANTHER" id="PTHR12176:SF83">
    <property type="entry name" value="CITRATE SYNTHASE-LYSINE N-METHYLTRANSFERASE CSKMT, MITOCHONDRIAL"/>
    <property type="match status" value="1"/>
</dbReference>
<dbReference type="GO" id="GO:0005739">
    <property type="term" value="C:mitochondrion"/>
    <property type="evidence" value="ECO:0007669"/>
    <property type="project" value="UniProtKB-SubCell"/>
</dbReference>
<gene>
    <name evidence="15" type="primary">cskmt</name>
</gene>
<evidence type="ECO:0000256" key="8">
    <source>
        <dbReference type="ARBA" id="ARBA00051191"/>
    </source>
</evidence>